<dbReference type="RefSeq" id="WP_145143515.1">
    <property type="nucleotide sequence ID" value="NZ_VLKY01000010.1"/>
</dbReference>
<feature type="transmembrane region" description="Helical" evidence="9">
    <location>
        <begin position="971"/>
        <end position="993"/>
    </location>
</feature>
<keyword evidence="3" id="KW-1003">Cell membrane</keyword>
<dbReference type="Pfam" id="PF00873">
    <property type="entry name" value="ACR_tran"/>
    <property type="match status" value="1"/>
</dbReference>
<feature type="region of interest" description="Disordered" evidence="8">
    <location>
        <begin position="209"/>
        <end position="230"/>
    </location>
</feature>
<dbReference type="GO" id="GO:0005886">
    <property type="term" value="C:plasma membrane"/>
    <property type="evidence" value="ECO:0007669"/>
    <property type="project" value="UniProtKB-SubCell"/>
</dbReference>
<dbReference type="Gene3D" id="1.20.1640.10">
    <property type="entry name" value="Multidrug efflux transporter AcrB transmembrane domain"/>
    <property type="match status" value="2"/>
</dbReference>
<comment type="caution">
    <text evidence="10">The sequence shown here is derived from an EMBL/GenBank/DDBJ whole genome shotgun (WGS) entry which is preliminary data.</text>
</comment>
<dbReference type="FunFam" id="1.20.1640.10:FF:000001">
    <property type="entry name" value="Efflux pump membrane transporter"/>
    <property type="match status" value="1"/>
</dbReference>
<feature type="transmembrane region" description="Helical" evidence="9">
    <location>
        <begin position="870"/>
        <end position="888"/>
    </location>
</feature>
<dbReference type="NCBIfam" id="NF033617">
    <property type="entry name" value="RND_permease_2"/>
    <property type="match status" value="1"/>
</dbReference>
<protein>
    <submittedName>
        <fullName evidence="10">Multidrug efflux pump</fullName>
    </submittedName>
</protein>
<dbReference type="Proteomes" id="UP000316905">
    <property type="component" value="Unassembled WGS sequence"/>
</dbReference>
<feature type="transmembrane region" description="Helical" evidence="9">
    <location>
        <begin position="334"/>
        <end position="353"/>
    </location>
</feature>
<feature type="transmembrane region" description="Helical" evidence="9">
    <location>
        <begin position="529"/>
        <end position="548"/>
    </location>
</feature>
<dbReference type="SUPFAM" id="SSF82693">
    <property type="entry name" value="Multidrug efflux transporter AcrB pore domain, PN1, PN2, PC1 and PC2 subdomains"/>
    <property type="match status" value="4"/>
</dbReference>
<evidence type="ECO:0000256" key="3">
    <source>
        <dbReference type="ARBA" id="ARBA00022475"/>
    </source>
</evidence>
<evidence type="ECO:0000256" key="8">
    <source>
        <dbReference type="SAM" id="MobiDB-lite"/>
    </source>
</evidence>
<evidence type="ECO:0000256" key="1">
    <source>
        <dbReference type="ARBA" id="ARBA00004429"/>
    </source>
</evidence>
<evidence type="ECO:0000313" key="10">
    <source>
        <dbReference type="EMBL" id="TWI52759.1"/>
    </source>
</evidence>
<evidence type="ECO:0000256" key="7">
    <source>
        <dbReference type="ARBA" id="ARBA00023136"/>
    </source>
</evidence>
<dbReference type="Gene3D" id="3.30.70.1440">
    <property type="entry name" value="Multidrug efflux transporter AcrB pore domain"/>
    <property type="match status" value="1"/>
</dbReference>
<dbReference type="Gene3D" id="3.30.2090.10">
    <property type="entry name" value="Multidrug efflux transporter AcrB TolC docking domain, DN and DC subdomains"/>
    <property type="match status" value="2"/>
</dbReference>
<dbReference type="PANTHER" id="PTHR32063:SF21">
    <property type="entry name" value="MULTIDRUG RESISTANCE PROTEIN MDTB"/>
    <property type="match status" value="1"/>
</dbReference>
<organism evidence="10 11">
    <name type="scientific">Pseudomonas duriflava</name>
    <dbReference type="NCBI Taxonomy" id="459528"/>
    <lineage>
        <taxon>Bacteria</taxon>
        <taxon>Pseudomonadati</taxon>
        <taxon>Pseudomonadota</taxon>
        <taxon>Gammaproteobacteria</taxon>
        <taxon>Pseudomonadales</taxon>
        <taxon>Pseudomonadaceae</taxon>
        <taxon>Pseudomonas</taxon>
    </lineage>
</organism>
<dbReference type="OrthoDB" id="9757904at2"/>
<feature type="transmembrane region" description="Helical" evidence="9">
    <location>
        <begin position="999"/>
        <end position="1025"/>
    </location>
</feature>
<dbReference type="FunFam" id="3.30.70.1430:FF:000001">
    <property type="entry name" value="Efflux pump membrane transporter"/>
    <property type="match status" value="1"/>
</dbReference>
<keyword evidence="5 9" id="KW-0812">Transmembrane</keyword>
<evidence type="ECO:0000256" key="9">
    <source>
        <dbReference type="SAM" id="Phobius"/>
    </source>
</evidence>
<evidence type="ECO:0000256" key="5">
    <source>
        <dbReference type="ARBA" id="ARBA00022692"/>
    </source>
</evidence>
<evidence type="ECO:0000256" key="6">
    <source>
        <dbReference type="ARBA" id="ARBA00022989"/>
    </source>
</evidence>
<dbReference type="Gene3D" id="3.30.70.1320">
    <property type="entry name" value="Multidrug efflux transporter AcrB pore domain like"/>
    <property type="match status" value="1"/>
</dbReference>
<sequence>MNPSRIFILRPVATTLLMVAILLSGIIAYRLLPVASLPEVDYPTIQVKTLYPGASPEIMNSAVTAPLESDLGQIPGLEEMSSTSSGGASVITLRFSLDSNLDVAEQEVQAAINTADSLLPSDLPQPPTFSKINPADTPVLSLAITSSSLPLPKIQDLVETRLAQKIAQVNGVGMVSLSGGQRPAVRIQANPTALAAYGLSLEDLRTTIASNNQNGPKGSFDGPTRSSTLDANDQLQSAEEYKSLIVAYRNDAPVRLRDVAQALDGAENDKLAAWANDTPAVILNVQRQPGANVIQVVDNIKALLPALQETLPENLDVMVLTDRTTTIRASVRDVQFELMLAIALVVMVTFLFLRNLSATLIPSIAVPLSLVGTFGVMYLAGFSINNLSLMALTIATGFVIDDAIVMVENIARHLDEGESPLEAALKGSKQVAFTIISLTFSLIAVLIPLLFMSDIAGRLFREFAITLAVSILISGMVSLTLTPMLSAKLLRHVPEEKQSGFSRKVGAFIDGLIARYAAGLRWVLRHQPLTLLVAVGTLVLTAVLYLFMPKGFFPQQDTGLIQAISEGPQSVSFAGMARRQQELAQIVLNDPDVQSLSSFIGVDGDNMTLNTGRMLINLKPHEARDASAAEIIARLQSALVEQTDTKLYLQPVQDLTVEDQVSRTQYQFRMTDASLEVLKTWVPRLVERLQTLPQLKDVASDLQPRGLQAYIAVDRDNASRLGVSLSDVDSALYNAFGQRLISTIFTQANQYRVVLEVGPQFQLEPQALSQIYVPSSTTTTASDGTTSTTTGQVPLSAIAHVEERNTLLAINHAGQFPAATVSFNLADKVSLGEAVEAIQQAEQDLQLPGTIDTDFQGAALAFQSSLSSTLLLILAAIVTMYIVLGILYESFIHPITILSTLPSAGVGALLALWVGGQDIGMVAIIGIILLIGIVKKNAIMMIDFALDAERREGKTPQEAIYQACLLRFRPILMTTMAALLGALPLMLASGSGAELRQPLGISMVGGLLVSQVLTLFTTPVIYLAFSRLAARFNRWRYRHDLDFSGEIR</sequence>
<dbReference type="AlphaFoldDB" id="A0A562Q7Q0"/>
<evidence type="ECO:0000256" key="4">
    <source>
        <dbReference type="ARBA" id="ARBA00022519"/>
    </source>
</evidence>
<dbReference type="GO" id="GO:0042910">
    <property type="term" value="F:xenobiotic transmembrane transporter activity"/>
    <property type="evidence" value="ECO:0007669"/>
    <property type="project" value="TreeGrafter"/>
</dbReference>
<keyword evidence="11" id="KW-1185">Reference proteome</keyword>
<evidence type="ECO:0000313" key="11">
    <source>
        <dbReference type="Proteomes" id="UP000316905"/>
    </source>
</evidence>
<comment type="subcellular location">
    <subcellularLocation>
        <location evidence="1">Cell inner membrane</location>
        <topology evidence="1">Multi-pass membrane protein</topology>
    </subcellularLocation>
</comment>
<dbReference type="NCBIfam" id="NF007798">
    <property type="entry name" value="PRK10503.1"/>
    <property type="match status" value="1"/>
</dbReference>
<name>A0A562Q7Q0_9PSED</name>
<dbReference type="SUPFAM" id="SSF82866">
    <property type="entry name" value="Multidrug efflux transporter AcrB transmembrane domain"/>
    <property type="match status" value="2"/>
</dbReference>
<feature type="transmembrane region" description="Helical" evidence="9">
    <location>
        <begin position="463"/>
        <end position="485"/>
    </location>
</feature>
<dbReference type="Gene3D" id="3.30.70.1430">
    <property type="entry name" value="Multidrug efflux transporter AcrB pore domain"/>
    <property type="match status" value="2"/>
</dbReference>
<feature type="transmembrane region" description="Helical" evidence="9">
    <location>
        <begin position="360"/>
        <end position="381"/>
    </location>
</feature>
<evidence type="ECO:0000256" key="2">
    <source>
        <dbReference type="ARBA" id="ARBA00022448"/>
    </source>
</evidence>
<proteinExistence type="predicted"/>
<dbReference type="EMBL" id="VLKY01000010">
    <property type="protein sequence ID" value="TWI52759.1"/>
    <property type="molecule type" value="Genomic_DNA"/>
</dbReference>
<gene>
    <name evidence="10" type="ORF">IQ22_03135</name>
</gene>
<keyword evidence="7 9" id="KW-0472">Membrane</keyword>
<dbReference type="PRINTS" id="PR00702">
    <property type="entry name" value="ACRIFLAVINRP"/>
</dbReference>
<keyword evidence="4" id="KW-0997">Cell inner membrane</keyword>
<dbReference type="PANTHER" id="PTHR32063">
    <property type="match status" value="1"/>
</dbReference>
<dbReference type="InterPro" id="IPR001036">
    <property type="entry name" value="Acrflvin-R"/>
</dbReference>
<accession>A0A562Q7Q0</accession>
<feature type="transmembrane region" description="Helical" evidence="9">
    <location>
        <begin position="431"/>
        <end position="451"/>
    </location>
</feature>
<feature type="transmembrane region" description="Helical" evidence="9">
    <location>
        <begin position="908"/>
        <end position="934"/>
    </location>
</feature>
<dbReference type="SUPFAM" id="SSF82714">
    <property type="entry name" value="Multidrug efflux transporter AcrB TolC docking domain, DN and DC subdomains"/>
    <property type="match status" value="2"/>
</dbReference>
<reference evidence="10 11" key="1">
    <citation type="journal article" date="2015" name="Stand. Genomic Sci.">
        <title>Genomic Encyclopedia of Bacterial and Archaeal Type Strains, Phase III: the genomes of soil and plant-associated and newly described type strains.</title>
        <authorList>
            <person name="Whitman W.B."/>
            <person name="Woyke T."/>
            <person name="Klenk H.P."/>
            <person name="Zhou Y."/>
            <person name="Lilburn T.G."/>
            <person name="Beck B.J."/>
            <person name="De Vos P."/>
            <person name="Vandamme P."/>
            <person name="Eisen J.A."/>
            <person name="Garrity G."/>
            <person name="Hugenholtz P."/>
            <person name="Kyrpides N.C."/>
        </authorList>
    </citation>
    <scope>NUCLEOTIDE SEQUENCE [LARGE SCALE GENOMIC DNA]</scope>
    <source>
        <strain evidence="10 11">CGMCC 1.6858</strain>
    </source>
</reference>
<keyword evidence="6 9" id="KW-1133">Transmembrane helix</keyword>
<keyword evidence="2" id="KW-0813">Transport</keyword>
<dbReference type="InterPro" id="IPR027463">
    <property type="entry name" value="AcrB_DN_DC_subdom"/>
</dbReference>